<keyword evidence="2" id="KW-1185">Reference proteome</keyword>
<dbReference type="OrthoDB" id="10408282at2759"/>
<dbReference type="AlphaFoldDB" id="A0A0V1M2Q7"/>
<evidence type="ECO:0000313" key="2">
    <source>
        <dbReference type="Proteomes" id="UP000054843"/>
    </source>
</evidence>
<reference evidence="1 2" key="1">
    <citation type="submission" date="2015-01" db="EMBL/GenBank/DDBJ databases">
        <title>Evolution of Trichinella species and genotypes.</title>
        <authorList>
            <person name="Korhonen P.K."/>
            <person name="Edoardo P."/>
            <person name="Giuseppe L.R."/>
            <person name="Gasser R.B."/>
        </authorList>
    </citation>
    <scope>NUCLEOTIDE SEQUENCE [LARGE SCALE GENOMIC DNA]</scope>
    <source>
        <strain evidence="1">ISS1980</strain>
    </source>
</reference>
<gene>
    <name evidence="1" type="ORF">T10_1588</name>
</gene>
<organism evidence="1 2">
    <name type="scientific">Trichinella papuae</name>
    <dbReference type="NCBI Taxonomy" id="268474"/>
    <lineage>
        <taxon>Eukaryota</taxon>
        <taxon>Metazoa</taxon>
        <taxon>Ecdysozoa</taxon>
        <taxon>Nematoda</taxon>
        <taxon>Enoplea</taxon>
        <taxon>Dorylaimia</taxon>
        <taxon>Trichinellida</taxon>
        <taxon>Trichinellidae</taxon>
        <taxon>Trichinella</taxon>
    </lineage>
</organism>
<name>A0A0V1M2Q7_9BILA</name>
<protein>
    <submittedName>
        <fullName evidence="1">Uncharacterized protein</fullName>
    </submittedName>
</protein>
<comment type="caution">
    <text evidence="1">The sequence shown here is derived from an EMBL/GenBank/DDBJ whole genome shotgun (WGS) entry which is preliminary data.</text>
</comment>
<accession>A0A0V1M2Q7</accession>
<dbReference type="Proteomes" id="UP000054843">
    <property type="component" value="Unassembled WGS sequence"/>
</dbReference>
<proteinExistence type="predicted"/>
<sequence length="95" mass="10547">MAEHRTLFWNFIESVIHGLQNGGSLLLPEVEYGVILSFANFELEYNGSVENGGQTLPYGVVPLADRFAYCCIPSCDICLRLPTICCSCSLLNNER</sequence>
<evidence type="ECO:0000313" key="1">
    <source>
        <dbReference type="EMBL" id="KRZ65993.1"/>
    </source>
</evidence>
<dbReference type="EMBL" id="JYDO01000274">
    <property type="protein sequence ID" value="KRZ65993.1"/>
    <property type="molecule type" value="Genomic_DNA"/>
</dbReference>